<organism evidence="1 2">
    <name type="scientific">Streptomyces marokkonensis</name>
    <dbReference type="NCBI Taxonomy" id="324855"/>
    <lineage>
        <taxon>Bacteria</taxon>
        <taxon>Bacillati</taxon>
        <taxon>Actinomycetota</taxon>
        <taxon>Actinomycetes</taxon>
        <taxon>Kitasatosporales</taxon>
        <taxon>Streptomycetaceae</taxon>
        <taxon>Streptomyces</taxon>
    </lineage>
</organism>
<keyword evidence="2" id="KW-1185">Reference proteome</keyword>
<comment type="caution">
    <text evidence="1">The sequence shown here is derived from an EMBL/GenBank/DDBJ whole genome shotgun (WGS) entry which is preliminary data.</text>
</comment>
<gene>
    <name evidence="1" type="ORF">GCM10022384_25560</name>
</gene>
<sequence>MTTEGTADALLIWLSTRTNRWAGEYVSVKEFAGDNETLPQRAEKAAWLLQERGHVWVLETSGCSDVAITDSGLREADRILAERDNHGARFSHVLDQLIAQAFASPDGTVGLQMFVATTLYLGEHVDAPVILRAARTLADYGLAVLSPADGHFNSLTLTPRGELCAMSDKNARQYVSEQISAAAGPVFNQNVYGGTAAQGVHVTQNFGVQADQLADLVRQLRGLAPALPQPDQEEFLYDVEVLEDVEQTPEARLSSGQRIMAALNTAPGAQAALAILGQVIGALGG</sequence>
<protein>
    <submittedName>
        <fullName evidence="1">Uncharacterized protein</fullName>
    </submittedName>
</protein>
<name>A0ABP7PZD7_9ACTN</name>
<proteinExistence type="predicted"/>
<evidence type="ECO:0000313" key="1">
    <source>
        <dbReference type="EMBL" id="GAA3973945.1"/>
    </source>
</evidence>
<evidence type="ECO:0000313" key="2">
    <source>
        <dbReference type="Proteomes" id="UP001500034"/>
    </source>
</evidence>
<dbReference type="RefSeq" id="WP_345592002.1">
    <property type="nucleotide sequence ID" value="NZ_BAABCQ010000039.1"/>
</dbReference>
<reference evidence="2" key="1">
    <citation type="journal article" date="2019" name="Int. J. Syst. Evol. Microbiol.">
        <title>The Global Catalogue of Microorganisms (GCM) 10K type strain sequencing project: providing services to taxonomists for standard genome sequencing and annotation.</title>
        <authorList>
            <consortium name="The Broad Institute Genomics Platform"/>
            <consortium name="The Broad Institute Genome Sequencing Center for Infectious Disease"/>
            <person name="Wu L."/>
            <person name="Ma J."/>
        </authorList>
    </citation>
    <scope>NUCLEOTIDE SEQUENCE [LARGE SCALE GENOMIC DNA]</scope>
    <source>
        <strain evidence="2">JCM 17027</strain>
    </source>
</reference>
<dbReference type="EMBL" id="BAABCQ010000039">
    <property type="protein sequence ID" value="GAA3973945.1"/>
    <property type="molecule type" value="Genomic_DNA"/>
</dbReference>
<dbReference type="Proteomes" id="UP001500034">
    <property type="component" value="Unassembled WGS sequence"/>
</dbReference>
<accession>A0ABP7PZD7</accession>